<protein>
    <submittedName>
        <fullName evidence="3">Viral BACON domain protein</fullName>
    </submittedName>
</protein>
<dbReference type="Proteomes" id="UP000679226">
    <property type="component" value="Chromosome"/>
</dbReference>
<dbReference type="EMBL" id="CP072227">
    <property type="protein sequence ID" value="QUT46308.1"/>
    <property type="molecule type" value="Genomic_DNA"/>
</dbReference>
<dbReference type="AlphaFoldDB" id="A0A975KI66"/>
<dbReference type="Pfam" id="PF19190">
    <property type="entry name" value="BACON_2"/>
    <property type="match status" value="1"/>
</dbReference>
<evidence type="ECO:0000313" key="3">
    <source>
        <dbReference type="EMBL" id="QUT46308.1"/>
    </source>
</evidence>
<dbReference type="InterPro" id="IPR024361">
    <property type="entry name" value="BACON"/>
</dbReference>
<dbReference type="PROSITE" id="PS51257">
    <property type="entry name" value="PROKAR_LIPOPROTEIN"/>
    <property type="match status" value="1"/>
</dbReference>
<dbReference type="RefSeq" id="WP_021939993.1">
    <property type="nucleotide sequence ID" value="NZ_CP072227.1"/>
</dbReference>
<evidence type="ECO:0000259" key="2">
    <source>
        <dbReference type="Pfam" id="PF19190"/>
    </source>
</evidence>
<evidence type="ECO:0000313" key="4">
    <source>
        <dbReference type="Proteomes" id="UP000679226"/>
    </source>
</evidence>
<reference evidence="3" key="1">
    <citation type="journal article" date="2021" name="PLoS Genet.">
        <title>Mobile Type VI secretion system loci of the gut Bacteroidales display extensive intra-ecosystem transfer, multi-species spread and geographical clustering.</title>
        <authorList>
            <person name="Garcia-Bayona L."/>
            <person name="Coyne M.J."/>
            <person name="Comstock L.E."/>
        </authorList>
    </citation>
    <scope>NUCLEOTIDE SEQUENCE</scope>
    <source>
        <strain evidence="3">CL11T00C20</strain>
    </source>
</reference>
<dbReference type="CDD" id="cd14948">
    <property type="entry name" value="BACON"/>
    <property type="match status" value="1"/>
</dbReference>
<feature type="chain" id="PRO_5037493566" evidence="1">
    <location>
        <begin position="25"/>
        <end position="179"/>
    </location>
</feature>
<keyword evidence="1" id="KW-0732">Signal</keyword>
<proteinExistence type="predicted"/>
<dbReference type="Gene3D" id="2.60.40.10">
    <property type="entry name" value="Immunoglobulins"/>
    <property type="match status" value="1"/>
</dbReference>
<name>A0A975KI66_9BACE</name>
<organism evidence="3 4">
    <name type="scientific">Bacteroides eggerthii</name>
    <dbReference type="NCBI Taxonomy" id="28111"/>
    <lineage>
        <taxon>Bacteria</taxon>
        <taxon>Pseudomonadati</taxon>
        <taxon>Bacteroidota</taxon>
        <taxon>Bacteroidia</taxon>
        <taxon>Bacteroidales</taxon>
        <taxon>Bacteroidaceae</taxon>
        <taxon>Bacteroides</taxon>
    </lineage>
</organism>
<accession>A0A975KI66</accession>
<evidence type="ECO:0000256" key="1">
    <source>
        <dbReference type="SAM" id="SignalP"/>
    </source>
</evidence>
<sequence length="179" mass="19484">MKNKVFYMNMLLMCIMTSCGDDNAPPIPAPTLSIDPATALHFTAAATESHEINVTTNQDSWTAISNQNWCKVTQDKNKLIVKADPNTTETSPAPATITISAGSAKSIMLAVTQDAATNEPDATYPATEADLIKAVAKTWTFPETSDYISLELNEEKYYSLLTKTKIATRSKEANGIYII</sequence>
<feature type="domain" description="BACON" evidence="2">
    <location>
        <begin position="32"/>
        <end position="113"/>
    </location>
</feature>
<feature type="signal peptide" evidence="1">
    <location>
        <begin position="1"/>
        <end position="24"/>
    </location>
</feature>
<gene>
    <name evidence="3" type="ORF">INE88_03137</name>
</gene>
<dbReference type="KEGG" id="beg:INE88_03137"/>
<dbReference type="InterPro" id="IPR013783">
    <property type="entry name" value="Ig-like_fold"/>
</dbReference>